<reference evidence="11 12" key="1">
    <citation type="submission" date="2016-11" db="EMBL/GenBank/DDBJ databases">
        <authorList>
            <person name="Jaros S."/>
            <person name="Januszkiewicz K."/>
            <person name="Wedrychowicz H."/>
        </authorList>
    </citation>
    <scope>NUCLEOTIDE SEQUENCE [LARGE SCALE GENOMIC DNA]</scope>
</reference>
<dbReference type="InterPro" id="IPR007305">
    <property type="entry name" value="Vesicle_transpt_Got1/SFT2"/>
</dbReference>
<dbReference type="PANTHER" id="PTHR23137">
    <property type="entry name" value="VESICLE TRANSPORT PROTEIN-RELATED"/>
    <property type="match status" value="1"/>
</dbReference>
<comment type="caution">
    <text evidence="8">Lacks conserved residue(s) required for the propagation of feature annotation.</text>
</comment>
<evidence type="ECO:0000256" key="1">
    <source>
        <dbReference type="ARBA" id="ARBA00004141"/>
    </source>
</evidence>
<feature type="transmembrane region" description="Helical" evidence="8">
    <location>
        <begin position="510"/>
        <end position="533"/>
    </location>
</feature>
<keyword evidence="3 8" id="KW-0812">Transmembrane</keyword>
<dbReference type="GO" id="GO:0000139">
    <property type="term" value="C:Golgi membrane"/>
    <property type="evidence" value="ECO:0007669"/>
    <property type="project" value="UniProtKB-SubCell"/>
</dbReference>
<evidence type="ECO:0000256" key="2">
    <source>
        <dbReference type="ARBA" id="ARBA00022448"/>
    </source>
</evidence>
<evidence type="ECO:0000256" key="9">
    <source>
        <dbReference type="SAM" id="MobiDB-lite"/>
    </source>
</evidence>
<comment type="function">
    <text evidence="8">Nonessential protein required for the fusion of transport vesicles derived from the endocytic pathway with the Golgi complex.</text>
</comment>
<dbReference type="GO" id="GO:0016192">
    <property type="term" value="P:vesicle-mediated transport"/>
    <property type="evidence" value="ECO:0007669"/>
    <property type="project" value="InterPro"/>
</dbReference>
<dbReference type="EMBL" id="FQNC01000042">
    <property type="protein sequence ID" value="SGY39197.1"/>
    <property type="molecule type" value="Genomic_DNA"/>
</dbReference>
<feature type="domain" description="Helitron helicase-like" evidence="10">
    <location>
        <begin position="268"/>
        <end position="412"/>
    </location>
</feature>
<dbReference type="Proteomes" id="UP000249464">
    <property type="component" value="Unassembled WGS sequence"/>
</dbReference>
<feature type="compositionally biased region" description="Basic residues" evidence="9">
    <location>
        <begin position="115"/>
        <end position="129"/>
    </location>
</feature>
<evidence type="ECO:0000259" key="10">
    <source>
        <dbReference type="Pfam" id="PF14214"/>
    </source>
</evidence>
<keyword evidence="2 8" id="KW-0813">Transport</keyword>
<keyword evidence="6 8" id="KW-0472">Membrane</keyword>
<dbReference type="PANTHER" id="PTHR23137:SF6">
    <property type="entry name" value="VESICLE TRANSPORT PROTEIN"/>
    <property type="match status" value="1"/>
</dbReference>
<comment type="similarity">
    <text evidence="7 8">Belongs to the SFT2 family.</text>
</comment>
<dbReference type="InterPro" id="IPR011691">
    <property type="entry name" value="Vesicle_transpt_SFT2"/>
</dbReference>
<feature type="region of interest" description="Disordered" evidence="9">
    <location>
        <begin position="107"/>
        <end position="129"/>
    </location>
</feature>
<keyword evidence="4 8" id="KW-0653">Protein transport</keyword>
<accession>A0A2X0MMZ9</accession>
<evidence type="ECO:0000256" key="7">
    <source>
        <dbReference type="ARBA" id="ARBA00025800"/>
    </source>
</evidence>
<comment type="subcellular location">
    <subcellularLocation>
        <location evidence="8">Golgi apparatus membrane</location>
        <topology evidence="8">Multi-pass membrane protein</topology>
    </subcellularLocation>
    <subcellularLocation>
        <location evidence="1">Membrane</location>
        <topology evidence="1">Multi-pass membrane protein</topology>
    </subcellularLocation>
</comment>
<keyword evidence="12" id="KW-1185">Reference proteome</keyword>
<keyword evidence="8" id="KW-0333">Golgi apparatus</keyword>
<evidence type="ECO:0000256" key="6">
    <source>
        <dbReference type="ARBA" id="ARBA00023136"/>
    </source>
</evidence>
<evidence type="ECO:0000313" key="11">
    <source>
        <dbReference type="EMBL" id="SGY39197.1"/>
    </source>
</evidence>
<evidence type="ECO:0000256" key="4">
    <source>
        <dbReference type="ARBA" id="ARBA00022927"/>
    </source>
</evidence>
<gene>
    <name evidence="11" type="primary">BQ5605_C003g02167</name>
    <name evidence="11" type="ORF">BQ5605_C003G02167</name>
</gene>
<dbReference type="InterPro" id="IPR025476">
    <property type="entry name" value="Helitron_helicase-like"/>
</dbReference>
<dbReference type="Pfam" id="PF14214">
    <property type="entry name" value="Helitron_like_N"/>
    <property type="match status" value="1"/>
</dbReference>
<sequence length="619" mass="69158">MAECAHCKARHWECKGRTGHLSTCCSQGKVQLPPLRPNPEYRQLLEGSDTVVQQVERAVFTALAAHFDQTRLGTQGPRMFRIFDALTIDSAHSRRPESCRQSAPNLTQNMAHLPGRGRQHSTWTRRRRQSHTKINFDKLNSTLRTGNLFLAETDAPTTFLRRAPKWRCLSAIPTPTLEIVDRKTLFSRCTVIEVPMVGPSTKSLARSIRLRCLSVTHYSSPQRKIASTSTLLFARSTKLGHSLPKDRDEEEGDAENGDGELSRSQSFAYYLHKRDEYFSIPHCTQRAFLAFVMTDTPRSRPIDSTYLQLDQENLRLTTGQGIISLAPDQVGCSVILGSTFKNRPRENTQRYQDAMACVVKYGKPSLFITVTCNPEWPEIKAALGPNDQACNRPELIARAFEAKLNRLCDDDVFGNKQRAGCLWRRTVSLLYFVFRVHASRRACTTDLKFESTSRLRIIACGSLPDKMALASVQGAWNTLSGSEAGQATSQLVQTDDSAFKFLDLTRTQRLYGFGFCLVAGCALAVVGAILFTLGQVTLFATFYVLGVIISLVGTGFLVGFKMMMDPVRIWAAGTNVVYIKPAHPRSLVLSSSLRSPFGSRYTLSYIPYARALAKKLNPF</sequence>
<organism evidence="11 12">
    <name type="scientific">Microbotryum silenes-dioicae</name>
    <dbReference type="NCBI Taxonomy" id="796604"/>
    <lineage>
        <taxon>Eukaryota</taxon>
        <taxon>Fungi</taxon>
        <taxon>Dikarya</taxon>
        <taxon>Basidiomycota</taxon>
        <taxon>Pucciniomycotina</taxon>
        <taxon>Microbotryomycetes</taxon>
        <taxon>Microbotryales</taxon>
        <taxon>Microbotryaceae</taxon>
        <taxon>Microbotryum</taxon>
    </lineage>
</organism>
<dbReference type="GO" id="GO:0015031">
    <property type="term" value="P:protein transport"/>
    <property type="evidence" value="ECO:0007669"/>
    <property type="project" value="UniProtKB-KW"/>
</dbReference>
<evidence type="ECO:0000256" key="8">
    <source>
        <dbReference type="RuleBase" id="RU363111"/>
    </source>
</evidence>
<evidence type="ECO:0000313" key="12">
    <source>
        <dbReference type="Proteomes" id="UP000249464"/>
    </source>
</evidence>
<protein>
    <recommendedName>
        <fullName evidence="8">Protein transport protein SFT2</fullName>
    </recommendedName>
</protein>
<dbReference type="AlphaFoldDB" id="A0A2X0MMZ9"/>
<dbReference type="Pfam" id="PF04178">
    <property type="entry name" value="Got1"/>
    <property type="match status" value="1"/>
</dbReference>
<evidence type="ECO:0000256" key="5">
    <source>
        <dbReference type="ARBA" id="ARBA00022989"/>
    </source>
</evidence>
<proteinExistence type="inferred from homology"/>
<name>A0A2X0MMZ9_9BASI</name>
<feature type="transmembrane region" description="Helical" evidence="8">
    <location>
        <begin position="539"/>
        <end position="560"/>
    </location>
</feature>
<evidence type="ECO:0000256" key="3">
    <source>
        <dbReference type="ARBA" id="ARBA00022692"/>
    </source>
</evidence>
<keyword evidence="5 8" id="KW-1133">Transmembrane helix</keyword>